<dbReference type="AlphaFoldDB" id="A0A162NTJ4"/>
<name>A0A162NTJ4_9CRUS</name>
<protein>
    <submittedName>
        <fullName evidence="1">Uncharacterized protein</fullName>
    </submittedName>
</protein>
<dbReference type="EMBL" id="LRGB01000547">
    <property type="protein sequence ID" value="KZS18252.1"/>
    <property type="molecule type" value="Genomic_DNA"/>
</dbReference>
<comment type="caution">
    <text evidence="1">The sequence shown here is derived from an EMBL/GenBank/DDBJ whole genome shotgun (WGS) entry which is preliminary data.</text>
</comment>
<organism evidence="1 2">
    <name type="scientific">Daphnia magna</name>
    <dbReference type="NCBI Taxonomy" id="35525"/>
    <lineage>
        <taxon>Eukaryota</taxon>
        <taxon>Metazoa</taxon>
        <taxon>Ecdysozoa</taxon>
        <taxon>Arthropoda</taxon>
        <taxon>Crustacea</taxon>
        <taxon>Branchiopoda</taxon>
        <taxon>Diplostraca</taxon>
        <taxon>Cladocera</taxon>
        <taxon>Anomopoda</taxon>
        <taxon>Daphniidae</taxon>
        <taxon>Daphnia</taxon>
    </lineage>
</organism>
<dbReference type="Proteomes" id="UP000076858">
    <property type="component" value="Unassembled WGS sequence"/>
</dbReference>
<reference evidence="1 2" key="1">
    <citation type="submission" date="2016-03" db="EMBL/GenBank/DDBJ databases">
        <title>EvidentialGene: Evidence-directed Construction of Genes on Genomes.</title>
        <authorList>
            <person name="Gilbert D.G."/>
            <person name="Choi J.-H."/>
            <person name="Mockaitis K."/>
            <person name="Colbourne J."/>
            <person name="Pfrender M."/>
        </authorList>
    </citation>
    <scope>NUCLEOTIDE SEQUENCE [LARGE SCALE GENOMIC DNA]</scope>
    <source>
        <strain evidence="1 2">Xinb3</strain>
        <tissue evidence="1">Complete organism</tissue>
    </source>
</reference>
<evidence type="ECO:0000313" key="1">
    <source>
        <dbReference type="EMBL" id="KZS18252.1"/>
    </source>
</evidence>
<proteinExistence type="predicted"/>
<gene>
    <name evidence="1" type="ORF">APZ42_015676</name>
</gene>
<sequence length="73" mass="8190">MSMCLCRYSQTSANVIAEESGQFQALIIIRCLVELFLEQKAVFADLTPSFLCSCSRQSTHYSRRSSSCETLEA</sequence>
<accession>A0A162NTJ4</accession>
<keyword evidence="2" id="KW-1185">Reference proteome</keyword>
<evidence type="ECO:0000313" key="2">
    <source>
        <dbReference type="Proteomes" id="UP000076858"/>
    </source>
</evidence>